<dbReference type="EMBL" id="MBQD01000003">
    <property type="protein sequence ID" value="OCL37048.1"/>
    <property type="molecule type" value="Genomic_DNA"/>
</dbReference>
<dbReference type="Proteomes" id="UP000093501">
    <property type="component" value="Unassembled WGS sequence"/>
</dbReference>
<dbReference type="InterPro" id="IPR041492">
    <property type="entry name" value="HAD_2"/>
</dbReference>
<dbReference type="AlphaFoldDB" id="A0A1C0ARL3"/>
<dbReference type="GO" id="GO:0008967">
    <property type="term" value="F:phosphoglycolate phosphatase activity"/>
    <property type="evidence" value="ECO:0007669"/>
    <property type="project" value="TreeGrafter"/>
</dbReference>
<keyword evidence="2" id="KW-1185">Reference proteome</keyword>
<reference evidence="2" key="1">
    <citation type="submission" date="2016-07" db="EMBL/GenBank/DDBJ databases">
        <authorList>
            <person name="Florea S."/>
            <person name="Webb J.S."/>
            <person name="Jaromczyk J."/>
            <person name="Schardl C.L."/>
        </authorList>
    </citation>
    <scope>NUCLEOTIDE SEQUENCE [LARGE SCALE GENOMIC DNA]</scope>
    <source>
        <strain evidence="2">IPBSL-7</strain>
    </source>
</reference>
<dbReference type="SFLD" id="SFLDS00003">
    <property type="entry name" value="Haloacid_Dehalogenase"/>
    <property type="match status" value="1"/>
</dbReference>
<comment type="caution">
    <text evidence="1">The sequence shown here is derived from an EMBL/GenBank/DDBJ whole genome shotgun (WGS) entry which is preliminary data.</text>
</comment>
<dbReference type="InterPro" id="IPR036412">
    <property type="entry name" value="HAD-like_sf"/>
</dbReference>
<dbReference type="PRINTS" id="PR00413">
    <property type="entry name" value="HADHALOGNASE"/>
</dbReference>
<evidence type="ECO:0000313" key="1">
    <source>
        <dbReference type="EMBL" id="OCL37048.1"/>
    </source>
</evidence>
<dbReference type="SFLD" id="SFLDG01135">
    <property type="entry name" value="C1.5.6:_HAD__Beta-PGM__Phospha"/>
    <property type="match status" value="1"/>
</dbReference>
<dbReference type="SUPFAM" id="SSF56784">
    <property type="entry name" value="HAD-like"/>
    <property type="match status" value="1"/>
</dbReference>
<dbReference type="NCBIfam" id="TIGR01549">
    <property type="entry name" value="HAD-SF-IA-v1"/>
    <property type="match status" value="1"/>
</dbReference>
<sequence>MSTPRAVLFDLDGTLADTVPLIAQHISDTLVAHGIACEPKDVYPLIGRPIEDAMHELHEFSGDGQSRMRAIIAEYRAALHEAVNAAGPDLVLPGVRGMLRDLRDAGFAIGVVTAKGGPQAEHLLTITELREFIDVLITTDDVTRGKPDPESALLGLDRLGATAGDTWYVGDAVSDVAMALAAGMRALGITTGAATEEELREAGAEVVVTHASDVVGLVRG</sequence>
<accession>A0A1C0ARL3</accession>
<dbReference type="InterPro" id="IPR023214">
    <property type="entry name" value="HAD_sf"/>
</dbReference>
<dbReference type="Gene3D" id="1.10.150.240">
    <property type="entry name" value="Putative phosphatase, domain 2"/>
    <property type="match status" value="1"/>
</dbReference>
<dbReference type="SFLD" id="SFLDG01129">
    <property type="entry name" value="C1.5:_HAD__Beta-PGM__Phosphata"/>
    <property type="match status" value="1"/>
</dbReference>
<dbReference type="InterPro" id="IPR023198">
    <property type="entry name" value="PGP-like_dom2"/>
</dbReference>
<dbReference type="InterPro" id="IPR050155">
    <property type="entry name" value="HAD-like_hydrolase_sf"/>
</dbReference>
<name>A0A1C0ARL3_9ACTN</name>
<organism evidence="1 2">
    <name type="scientific">Tessaracoccus lapidicaptus</name>
    <dbReference type="NCBI Taxonomy" id="1427523"/>
    <lineage>
        <taxon>Bacteria</taxon>
        <taxon>Bacillati</taxon>
        <taxon>Actinomycetota</taxon>
        <taxon>Actinomycetes</taxon>
        <taxon>Propionibacteriales</taxon>
        <taxon>Propionibacteriaceae</taxon>
        <taxon>Tessaracoccus</taxon>
    </lineage>
</organism>
<dbReference type="InterPro" id="IPR006439">
    <property type="entry name" value="HAD-SF_hydro_IA"/>
</dbReference>
<dbReference type="NCBIfam" id="TIGR01509">
    <property type="entry name" value="HAD-SF-IA-v3"/>
    <property type="match status" value="1"/>
</dbReference>
<proteinExistence type="predicted"/>
<dbReference type="RefSeq" id="WP_068749770.1">
    <property type="nucleotide sequence ID" value="NZ_LR214441.1"/>
</dbReference>
<dbReference type="Pfam" id="PF13419">
    <property type="entry name" value="HAD_2"/>
    <property type="match status" value="1"/>
</dbReference>
<dbReference type="PANTHER" id="PTHR43434">
    <property type="entry name" value="PHOSPHOGLYCOLATE PHOSPHATASE"/>
    <property type="match status" value="1"/>
</dbReference>
<evidence type="ECO:0000313" key="2">
    <source>
        <dbReference type="Proteomes" id="UP000093501"/>
    </source>
</evidence>
<gene>
    <name evidence="1" type="ORF">BCR15_12380</name>
</gene>
<protein>
    <submittedName>
        <fullName evidence="1">Uncharacterized protein</fullName>
    </submittedName>
</protein>
<dbReference type="PANTHER" id="PTHR43434:SF1">
    <property type="entry name" value="PHOSPHOGLYCOLATE PHOSPHATASE"/>
    <property type="match status" value="1"/>
</dbReference>
<dbReference type="Gene3D" id="3.40.50.1000">
    <property type="entry name" value="HAD superfamily/HAD-like"/>
    <property type="match status" value="1"/>
</dbReference>
<dbReference type="GO" id="GO:0006281">
    <property type="term" value="P:DNA repair"/>
    <property type="evidence" value="ECO:0007669"/>
    <property type="project" value="TreeGrafter"/>
</dbReference>